<name>A0AAE0T0Q3_9BIVA</name>
<reference evidence="1" key="3">
    <citation type="submission" date="2023-05" db="EMBL/GenBank/DDBJ databases">
        <authorList>
            <person name="Smith C.H."/>
        </authorList>
    </citation>
    <scope>NUCLEOTIDE SEQUENCE</scope>
    <source>
        <strain evidence="1">CHS0354</strain>
        <tissue evidence="1">Mantle</tissue>
    </source>
</reference>
<organism evidence="1 2">
    <name type="scientific">Potamilus streckersoni</name>
    <dbReference type="NCBI Taxonomy" id="2493646"/>
    <lineage>
        <taxon>Eukaryota</taxon>
        <taxon>Metazoa</taxon>
        <taxon>Spiralia</taxon>
        <taxon>Lophotrochozoa</taxon>
        <taxon>Mollusca</taxon>
        <taxon>Bivalvia</taxon>
        <taxon>Autobranchia</taxon>
        <taxon>Heteroconchia</taxon>
        <taxon>Palaeoheterodonta</taxon>
        <taxon>Unionida</taxon>
        <taxon>Unionoidea</taxon>
        <taxon>Unionidae</taxon>
        <taxon>Ambleminae</taxon>
        <taxon>Lampsilini</taxon>
        <taxon>Potamilus</taxon>
    </lineage>
</organism>
<proteinExistence type="predicted"/>
<sequence>MGELKGHNIMRRFSIEDCNRLIDKEEITDPKEIAMFETQADNLPKPSATIAQSIPFPEETEVKGFRRTIDN</sequence>
<accession>A0AAE0T0Q3</accession>
<reference evidence="1" key="1">
    <citation type="journal article" date="2021" name="Genome Biol. Evol.">
        <title>A High-Quality Reference Genome for a Parasitic Bivalve with Doubly Uniparental Inheritance (Bivalvia: Unionida).</title>
        <authorList>
            <person name="Smith C.H."/>
        </authorList>
    </citation>
    <scope>NUCLEOTIDE SEQUENCE</scope>
    <source>
        <strain evidence="1">CHS0354</strain>
    </source>
</reference>
<dbReference type="Proteomes" id="UP001195483">
    <property type="component" value="Unassembled WGS sequence"/>
</dbReference>
<keyword evidence="2" id="KW-1185">Reference proteome</keyword>
<evidence type="ECO:0000313" key="1">
    <source>
        <dbReference type="EMBL" id="KAK3601398.1"/>
    </source>
</evidence>
<dbReference type="AlphaFoldDB" id="A0AAE0T0Q3"/>
<comment type="caution">
    <text evidence="1">The sequence shown here is derived from an EMBL/GenBank/DDBJ whole genome shotgun (WGS) entry which is preliminary data.</text>
</comment>
<dbReference type="EMBL" id="JAEAOA010002205">
    <property type="protein sequence ID" value="KAK3601398.1"/>
    <property type="molecule type" value="Genomic_DNA"/>
</dbReference>
<evidence type="ECO:0000313" key="2">
    <source>
        <dbReference type="Proteomes" id="UP001195483"/>
    </source>
</evidence>
<protein>
    <submittedName>
        <fullName evidence="1">Uncharacterized protein</fullName>
    </submittedName>
</protein>
<reference evidence="1" key="2">
    <citation type="journal article" date="2021" name="Genome Biol. Evol.">
        <title>Developing a high-quality reference genome for a parasitic bivalve with doubly uniparental inheritance (Bivalvia: Unionida).</title>
        <authorList>
            <person name="Smith C.H."/>
        </authorList>
    </citation>
    <scope>NUCLEOTIDE SEQUENCE</scope>
    <source>
        <strain evidence="1">CHS0354</strain>
        <tissue evidence="1">Mantle</tissue>
    </source>
</reference>
<gene>
    <name evidence="1" type="ORF">CHS0354_037719</name>
</gene>